<protein>
    <submittedName>
        <fullName evidence="2">Uncharacterized protein</fullName>
    </submittedName>
</protein>
<dbReference type="Proteomes" id="UP000835052">
    <property type="component" value="Unassembled WGS sequence"/>
</dbReference>
<dbReference type="EMBL" id="CAJGYM010000177">
    <property type="protein sequence ID" value="CAD6199456.1"/>
    <property type="molecule type" value="Genomic_DNA"/>
</dbReference>
<evidence type="ECO:0000313" key="3">
    <source>
        <dbReference type="Proteomes" id="UP000835052"/>
    </source>
</evidence>
<gene>
    <name evidence="2" type="ORF">CAUJ_LOCUS15359</name>
</gene>
<organism evidence="2 3">
    <name type="scientific">Caenorhabditis auriculariae</name>
    <dbReference type="NCBI Taxonomy" id="2777116"/>
    <lineage>
        <taxon>Eukaryota</taxon>
        <taxon>Metazoa</taxon>
        <taxon>Ecdysozoa</taxon>
        <taxon>Nematoda</taxon>
        <taxon>Chromadorea</taxon>
        <taxon>Rhabditida</taxon>
        <taxon>Rhabditina</taxon>
        <taxon>Rhabditomorpha</taxon>
        <taxon>Rhabditoidea</taxon>
        <taxon>Rhabditidae</taxon>
        <taxon>Peloderinae</taxon>
        <taxon>Caenorhabditis</taxon>
    </lineage>
</organism>
<feature type="region of interest" description="Disordered" evidence="1">
    <location>
        <begin position="110"/>
        <end position="270"/>
    </location>
</feature>
<name>A0A8S1I002_9PELO</name>
<reference evidence="2" key="1">
    <citation type="submission" date="2020-10" db="EMBL/GenBank/DDBJ databases">
        <authorList>
            <person name="Kikuchi T."/>
        </authorList>
    </citation>
    <scope>NUCLEOTIDE SEQUENCE</scope>
    <source>
        <strain evidence="2">NKZ352</strain>
    </source>
</reference>
<feature type="region of interest" description="Disordered" evidence="1">
    <location>
        <begin position="61"/>
        <end position="84"/>
    </location>
</feature>
<evidence type="ECO:0000313" key="2">
    <source>
        <dbReference type="EMBL" id="CAD6199456.1"/>
    </source>
</evidence>
<comment type="caution">
    <text evidence="2">The sequence shown here is derived from an EMBL/GenBank/DDBJ whole genome shotgun (WGS) entry which is preliminary data.</text>
</comment>
<feature type="compositionally biased region" description="Basic and acidic residues" evidence="1">
    <location>
        <begin position="165"/>
        <end position="204"/>
    </location>
</feature>
<dbReference type="AlphaFoldDB" id="A0A8S1I002"/>
<proteinExistence type="predicted"/>
<feature type="compositionally biased region" description="Basic and acidic residues" evidence="1">
    <location>
        <begin position="223"/>
        <end position="234"/>
    </location>
</feature>
<sequence length="270" mass="31097">MSEEVAILEDVEANNFSVNRAAKDFPSLANLESGLKSLDKNVVKGKVAASCEQLQTLLSALGAPENDNDDYSNDSLYSDTDRLDEDEIQKIKERDQKNFEFLLEIRKTVKEENKKERREKREKAKAEKLKNTESRKRQMIREASEKTPDKKMRMNSSESTSQKKQRIESKENTPEKKRESSPSELRAKVAKDIVFEKTDVEKSKEKKKTSPPKTSLDKWLTARKNESKEAERRKNQLTLPRKVQVEKKQKGEKTKKPVDDKISSPPKGEI</sequence>
<keyword evidence="3" id="KW-1185">Reference proteome</keyword>
<evidence type="ECO:0000256" key="1">
    <source>
        <dbReference type="SAM" id="MobiDB-lite"/>
    </source>
</evidence>
<accession>A0A8S1I002</accession>
<feature type="compositionally biased region" description="Basic and acidic residues" evidence="1">
    <location>
        <begin position="110"/>
        <end position="152"/>
    </location>
</feature>
<feature type="compositionally biased region" description="Basic and acidic residues" evidence="1">
    <location>
        <begin position="243"/>
        <end position="270"/>
    </location>
</feature>